<dbReference type="HOGENOM" id="CLU_041661_0_0_0"/>
<reference evidence="2 3" key="1">
    <citation type="submission" date="2012-02" db="EMBL/GenBank/DDBJ databases">
        <title>Complete sequence of chromosome of Singulisphaera acidiphila DSM 18658.</title>
        <authorList>
            <consortium name="US DOE Joint Genome Institute (JGI-PGF)"/>
            <person name="Lucas S."/>
            <person name="Copeland A."/>
            <person name="Lapidus A."/>
            <person name="Glavina del Rio T."/>
            <person name="Dalin E."/>
            <person name="Tice H."/>
            <person name="Bruce D."/>
            <person name="Goodwin L."/>
            <person name="Pitluck S."/>
            <person name="Peters L."/>
            <person name="Ovchinnikova G."/>
            <person name="Chertkov O."/>
            <person name="Kyrpides N."/>
            <person name="Mavromatis K."/>
            <person name="Ivanova N."/>
            <person name="Brettin T."/>
            <person name="Detter J.C."/>
            <person name="Han C."/>
            <person name="Larimer F."/>
            <person name="Land M."/>
            <person name="Hauser L."/>
            <person name="Markowitz V."/>
            <person name="Cheng J.-F."/>
            <person name="Hugenholtz P."/>
            <person name="Woyke T."/>
            <person name="Wu D."/>
            <person name="Tindall B."/>
            <person name="Pomrenke H."/>
            <person name="Brambilla E."/>
            <person name="Klenk H.-P."/>
            <person name="Eisen J.A."/>
        </authorList>
    </citation>
    <scope>NUCLEOTIDE SEQUENCE [LARGE SCALE GENOMIC DNA]</scope>
    <source>
        <strain evidence="3">ATCC BAA-1392 / DSM 18658 / VKM B-2454 / MOB10</strain>
    </source>
</reference>
<protein>
    <submittedName>
        <fullName evidence="2">Prepilin-type N-terminal cleavage/methylation domain-containing protein</fullName>
    </submittedName>
</protein>
<dbReference type="PROSITE" id="PS00409">
    <property type="entry name" value="PROKAR_NTER_METHYL"/>
    <property type="match status" value="1"/>
</dbReference>
<organism evidence="2 3">
    <name type="scientific">Singulisphaera acidiphila (strain ATCC BAA-1392 / DSM 18658 / VKM B-2454 / MOB10)</name>
    <dbReference type="NCBI Taxonomy" id="886293"/>
    <lineage>
        <taxon>Bacteria</taxon>
        <taxon>Pseudomonadati</taxon>
        <taxon>Planctomycetota</taxon>
        <taxon>Planctomycetia</taxon>
        <taxon>Isosphaerales</taxon>
        <taxon>Isosphaeraceae</taxon>
        <taxon>Singulisphaera</taxon>
    </lineage>
</organism>
<dbReference type="InterPro" id="IPR027558">
    <property type="entry name" value="Pre_pil_HX9DG_C"/>
</dbReference>
<dbReference type="NCBIfam" id="TIGR02532">
    <property type="entry name" value="IV_pilin_GFxxxE"/>
    <property type="match status" value="1"/>
</dbReference>
<dbReference type="InterPro" id="IPR012902">
    <property type="entry name" value="N_methyl_site"/>
</dbReference>
<dbReference type="Pfam" id="PF07596">
    <property type="entry name" value="SBP_bac_10"/>
    <property type="match status" value="1"/>
</dbReference>
<dbReference type="PANTHER" id="PTHR30093">
    <property type="entry name" value="GENERAL SECRETION PATHWAY PROTEIN G"/>
    <property type="match status" value="1"/>
</dbReference>
<dbReference type="KEGG" id="saci:Sinac_6843"/>
<dbReference type="InterPro" id="IPR011453">
    <property type="entry name" value="DUF1559"/>
</dbReference>
<dbReference type="RefSeq" id="WP_015249975.1">
    <property type="nucleotide sequence ID" value="NC_019892.1"/>
</dbReference>
<evidence type="ECO:0000313" key="3">
    <source>
        <dbReference type="Proteomes" id="UP000010798"/>
    </source>
</evidence>
<evidence type="ECO:0000259" key="1">
    <source>
        <dbReference type="Pfam" id="PF07596"/>
    </source>
</evidence>
<dbReference type="Pfam" id="PF07963">
    <property type="entry name" value="N_methyl"/>
    <property type="match status" value="1"/>
</dbReference>
<dbReference type="EMBL" id="CP003364">
    <property type="protein sequence ID" value="AGA30903.1"/>
    <property type="molecule type" value="Genomic_DNA"/>
</dbReference>
<dbReference type="InterPro" id="IPR045584">
    <property type="entry name" value="Pilin-like"/>
</dbReference>
<dbReference type="Gene3D" id="3.30.700.10">
    <property type="entry name" value="Glycoprotein, Type 4 Pilin"/>
    <property type="match status" value="1"/>
</dbReference>
<dbReference type="NCBIfam" id="TIGR04294">
    <property type="entry name" value="pre_pil_HX9DG"/>
    <property type="match status" value="1"/>
</dbReference>
<dbReference type="OrthoDB" id="247141at2"/>
<feature type="domain" description="DUF1559" evidence="1">
    <location>
        <begin position="33"/>
        <end position="329"/>
    </location>
</feature>
<dbReference type="PANTHER" id="PTHR30093:SF2">
    <property type="entry name" value="TYPE II SECRETION SYSTEM PROTEIN H"/>
    <property type="match status" value="1"/>
</dbReference>
<sequence length="349" mass="37740">MVRTHRRGFTLIELLVVIAIIAVLIALLLPAVQAAREAARRAQCVNNLKQIGIALHNYHSSHDSMPWGDGPDEWNQWSSAALLLPYIEQSSLHNAINFSYGLQNWNLPYNTTTHRTQISSLLCPSDIDRLTNADAHSNYSGNAGTAPATFYDWDNTGAFDGLFTWSGNPPKGGSYKKTQTVAGFRDIIDGTSNTAAFSEKVKGIGTYSTERVADALRPPAVYALISKPTGADLLNPQTVYNQCKSLNPASPGTPQNQNSLYPNGALWYNGCPSNSRYNHVMTPNTWSCTYNGRWGDMGGAVTATSRHPGVATVLFADGSVKAIKSSINPATWWALGTRAGGEVVSADAY</sequence>
<dbReference type="SUPFAM" id="SSF54523">
    <property type="entry name" value="Pili subunits"/>
    <property type="match status" value="1"/>
</dbReference>
<accession>L0DPZ0</accession>
<dbReference type="eggNOG" id="COG2165">
    <property type="taxonomic scope" value="Bacteria"/>
</dbReference>
<evidence type="ECO:0000313" key="2">
    <source>
        <dbReference type="EMBL" id="AGA30903.1"/>
    </source>
</evidence>
<dbReference type="Proteomes" id="UP000010798">
    <property type="component" value="Chromosome"/>
</dbReference>
<dbReference type="AlphaFoldDB" id="L0DPZ0"/>
<proteinExistence type="predicted"/>
<gene>
    <name evidence="2" type="ordered locus">Sinac_6843</name>
</gene>
<name>L0DPZ0_SINAD</name>
<keyword evidence="3" id="KW-1185">Reference proteome</keyword>